<sequence>MIWMSFSIRATLYQCLVSGRTDGVRTVSKSSSLIPGLCPKAYKRHNAKSAGWSFSEQSRACSMAPRKGLSQRCHPWLSCSSATWFSRWCTAWAFCSSVMFRPSGRYAGFASPSNSQSAEGARVGDGWSPSSGCRGWGAGLAWE</sequence>
<reference evidence="1" key="1">
    <citation type="submission" date="2019-12" db="EMBL/GenBank/DDBJ databases">
        <title>An insight into the sialome of adult female Ixodes ricinus ticks feeding for 6 days.</title>
        <authorList>
            <person name="Perner J."/>
            <person name="Ribeiro J.M.C."/>
        </authorList>
    </citation>
    <scope>NUCLEOTIDE SEQUENCE</scope>
    <source>
        <strain evidence="1">Semi-engorged</strain>
        <tissue evidence="1">Salivary glands</tissue>
    </source>
</reference>
<name>A0A6B0UTX3_IXORI</name>
<protein>
    <submittedName>
        <fullName evidence="1">Uncharacterized protein</fullName>
    </submittedName>
</protein>
<organism evidence="1">
    <name type="scientific">Ixodes ricinus</name>
    <name type="common">Common tick</name>
    <name type="synonym">Acarus ricinus</name>
    <dbReference type="NCBI Taxonomy" id="34613"/>
    <lineage>
        <taxon>Eukaryota</taxon>
        <taxon>Metazoa</taxon>
        <taxon>Ecdysozoa</taxon>
        <taxon>Arthropoda</taxon>
        <taxon>Chelicerata</taxon>
        <taxon>Arachnida</taxon>
        <taxon>Acari</taxon>
        <taxon>Parasitiformes</taxon>
        <taxon>Ixodida</taxon>
        <taxon>Ixodoidea</taxon>
        <taxon>Ixodidae</taxon>
        <taxon>Ixodinae</taxon>
        <taxon>Ixodes</taxon>
    </lineage>
</organism>
<dbReference type="EMBL" id="GIFC01011167">
    <property type="protein sequence ID" value="MXU93250.1"/>
    <property type="molecule type" value="Transcribed_RNA"/>
</dbReference>
<proteinExistence type="predicted"/>
<evidence type="ECO:0000313" key="1">
    <source>
        <dbReference type="EMBL" id="MXU93250.1"/>
    </source>
</evidence>
<accession>A0A6B0UTX3</accession>
<dbReference type="AlphaFoldDB" id="A0A6B0UTX3"/>